<evidence type="ECO:0000313" key="3">
    <source>
        <dbReference type="EMBL" id="NBZ89864.1"/>
    </source>
</evidence>
<dbReference type="RefSeq" id="WP_168776654.1">
    <property type="nucleotide sequence ID" value="NZ_JAABNR010000037.1"/>
</dbReference>
<evidence type="ECO:0000259" key="2">
    <source>
        <dbReference type="Pfam" id="PF08327"/>
    </source>
</evidence>
<dbReference type="EMBL" id="JAABNR010000037">
    <property type="protein sequence ID" value="NBZ89864.1"/>
    <property type="molecule type" value="Genomic_DNA"/>
</dbReference>
<reference evidence="3" key="1">
    <citation type="submission" date="2020-01" db="EMBL/GenBank/DDBJ databases">
        <authorList>
            <person name="Chen W.-M."/>
        </authorList>
    </citation>
    <scope>NUCLEOTIDE SEQUENCE</scope>
    <source>
        <strain evidence="3">CYK-10</strain>
    </source>
</reference>
<comment type="similarity">
    <text evidence="1">Belongs to the AHA1 family.</text>
</comment>
<dbReference type="SUPFAM" id="SSF55961">
    <property type="entry name" value="Bet v1-like"/>
    <property type="match status" value="2"/>
</dbReference>
<protein>
    <recommendedName>
        <fullName evidence="2">Activator of Hsp90 ATPase homologue 1/2-like C-terminal domain-containing protein</fullName>
    </recommendedName>
</protein>
<dbReference type="Proteomes" id="UP001193501">
    <property type="component" value="Unassembled WGS sequence"/>
</dbReference>
<accession>A0AAE4YGS7</accession>
<gene>
    <name evidence="3" type="ORF">GV832_19950</name>
</gene>
<dbReference type="AlphaFoldDB" id="A0AAE4YGS7"/>
<feature type="domain" description="Activator of Hsp90 ATPase homologue 1/2-like C-terminal" evidence="2">
    <location>
        <begin position="22"/>
        <end position="156"/>
    </location>
</feature>
<proteinExistence type="inferred from homology"/>
<dbReference type="InterPro" id="IPR013538">
    <property type="entry name" value="ASHA1/2-like_C"/>
</dbReference>
<keyword evidence="4" id="KW-1185">Reference proteome</keyword>
<dbReference type="InterPro" id="IPR023393">
    <property type="entry name" value="START-like_dom_sf"/>
</dbReference>
<evidence type="ECO:0000256" key="1">
    <source>
        <dbReference type="ARBA" id="ARBA00006817"/>
    </source>
</evidence>
<comment type="caution">
    <text evidence="3">The sequence shown here is derived from an EMBL/GenBank/DDBJ whole genome shotgun (WGS) entry which is preliminary data.</text>
</comment>
<name>A0AAE4YGS7_9RHOB</name>
<organism evidence="3 4">
    <name type="scientific">Stagnihabitans tardus</name>
    <dbReference type="NCBI Taxonomy" id="2699202"/>
    <lineage>
        <taxon>Bacteria</taxon>
        <taxon>Pseudomonadati</taxon>
        <taxon>Pseudomonadota</taxon>
        <taxon>Alphaproteobacteria</taxon>
        <taxon>Rhodobacterales</taxon>
        <taxon>Paracoccaceae</taxon>
        <taxon>Stagnihabitans</taxon>
    </lineage>
</organism>
<dbReference type="Pfam" id="PF08327">
    <property type="entry name" value="AHSA1"/>
    <property type="match status" value="2"/>
</dbReference>
<sequence length="301" mass="33356">MMELDPQNLDPATDLELVRELKAPKALLWACWTDPRHLPHWFVPKPHKVASCEIDLRVGGACNTTFDIEGNLMENKGVYLEVIPGEKLVFTDTYEAGWKPAPEPFMTAIVTFEDLGEGRSRYRAVARHRNPEAAESHRKMGFFEGWGTVAGQLEAHAQELETRAMVITRHIAAPVEKVMRCWTDPAILPKWFGPAGYDCKTKSIDLREGGEWTFDMVGHGQVWPNRHRYTVMRDGRISFLMDGGEEPSMEVTVTLAPEGAGTRITQTVMFPDAAGKVAATGYGAAEKGMETLGKLAAVAEG</sequence>
<dbReference type="Gene3D" id="3.30.530.20">
    <property type="match status" value="2"/>
</dbReference>
<dbReference type="CDD" id="cd08896">
    <property type="entry name" value="SRPBCC_CalC_Aha1-like_3"/>
    <property type="match status" value="1"/>
</dbReference>
<feature type="domain" description="Activator of Hsp90 ATPase homologue 1/2-like C-terminal" evidence="2">
    <location>
        <begin position="173"/>
        <end position="298"/>
    </location>
</feature>
<evidence type="ECO:0000313" key="4">
    <source>
        <dbReference type="Proteomes" id="UP001193501"/>
    </source>
</evidence>